<dbReference type="GO" id="GO:0030313">
    <property type="term" value="C:cell envelope"/>
    <property type="evidence" value="ECO:0007669"/>
    <property type="project" value="UniProtKB-SubCell"/>
</dbReference>
<dbReference type="AlphaFoldDB" id="A0A7X8XXX1"/>
<sequence length="458" mass="52328">MNKQFTRQSFYFVILLLFGLFSCDKEEASITAYTVDFDCNGGTKIESQEVLAGEKVTTPTDPTKEGHEFLYWTKNDQEYDFSKEVVDDFTLTALWEEIEVTYQVTYKFDNGQEDSVATVIENNLLEAPQIPLKEGFIFKFWSEDGAEFKFGEAVTSNIELTAIYEEVIDQYVVSFDPNNGEQMTLVTVDEDTEVTEPENPQKEDYEFLGWFLNDELYDFTSKVNGDITLIAKWKIVAGETTFEYATISRDDFNSLSNGDHIMVKAQLNYLSRGWAWGTEVYLVDNKENSSKDLYSHSNYGMFTFPLSVASDDPMMGGTYVFNLVKDVYMSSPQLGFGYMRNEEFDETGTPAYDGGKWNAPMRYGIEFFDEIIRGNVREVNYSAEKGLSVVVGTEEVMIKKRVEDGQGNITYENLSESDTSLFDDHLEQNRYIYTIQVEGETVSVLNKDTLQVYASILP</sequence>
<keyword evidence="3" id="KW-1185">Reference proteome</keyword>
<organism evidence="2 3">
    <name type="scientific">Flammeovirga agarivorans</name>
    <dbReference type="NCBI Taxonomy" id="2726742"/>
    <lineage>
        <taxon>Bacteria</taxon>
        <taxon>Pseudomonadati</taxon>
        <taxon>Bacteroidota</taxon>
        <taxon>Cytophagia</taxon>
        <taxon>Cytophagales</taxon>
        <taxon>Flammeovirgaceae</taxon>
        <taxon>Flammeovirga</taxon>
    </lineage>
</organism>
<name>A0A7X8XXX1_9BACT</name>
<accession>A0A7X8XXX1</accession>
<reference evidence="2 3" key="1">
    <citation type="submission" date="2020-04" db="EMBL/GenBank/DDBJ databases">
        <title>Flammeovirga sp. SR4, a novel species isolated from seawater.</title>
        <authorList>
            <person name="Wang X."/>
        </authorList>
    </citation>
    <scope>NUCLEOTIDE SEQUENCE [LARGE SCALE GENOMIC DNA]</scope>
    <source>
        <strain evidence="2 3">SR4</strain>
    </source>
</reference>
<gene>
    <name evidence="2" type="ORF">HGP29_20850</name>
</gene>
<evidence type="ECO:0000256" key="1">
    <source>
        <dbReference type="ARBA" id="ARBA00004196"/>
    </source>
</evidence>
<dbReference type="RefSeq" id="WP_168884372.1">
    <property type="nucleotide sequence ID" value="NZ_JABAIL010000007.1"/>
</dbReference>
<dbReference type="Gene3D" id="2.60.40.4270">
    <property type="entry name" value="Listeria-Bacteroides repeat domain"/>
    <property type="match status" value="3"/>
</dbReference>
<dbReference type="Proteomes" id="UP000585050">
    <property type="component" value="Unassembled WGS sequence"/>
</dbReference>
<dbReference type="InterPro" id="IPR013378">
    <property type="entry name" value="InlB-like_B-rpt"/>
</dbReference>
<evidence type="ECO:0000313" key="2">
    <source>
        <dbReference type="EMBL" id="NLR93661.1"/>
    </source>
</evidence>
<dbReference type="InterPro" id="IPR042229">
    <property type="entry name" value="Listeria/Bacterioides_rpt_sf"/>
</dbReference>
<dbReference type="Pfam" id="PF09479">
    <property type="entry name" value="Flg_new"/>
    <property type="match status" value="3"/>
</dbReference>
<comment type="caution">
    <text evidence="2">The sequence shown here is derived from an EMBL/GenBank/DDBJ whole genome shotgun (WGS) entry which is preliminary data.</text>
</comment>
<dbReference type="EMBL" id="JABAIL010000007">
    <property type="protein sequence ID" value="NLR93661.1"/>
    <property type="molecule type" value="Genomic_DNA"/>
</dbReference>
<dbReference type="PROSITE" id="PS51257">
    <property type="entry name" value="PROKAR_LIPOPROTEIN"/>
    <property type="match status" value="1"/>
</dbReference>
<evidence type="ECO:0000313" key="3">
    <source>
        <dbReference type="Proteomes" id="UP000585050"/>
    </source>
</evidence>
<comment type="subcellular location">
    <subcellularLocation>
        <location evidence="1">Cell envelope</location>
    </subcellularLocation>
</comment>
<protein>
    <submittedName>
        <fullName evidence="2">InlB B-repeat-containing protein</fullName>
    </submittedName>
</protein>
<proteinExistence type="predicted"/>